<dbReference type="AlphaFoldDB" id="A0A450V811"/>
<protein>
    <submittedName>
        <fullName evidence="2">Uncharacterized protein</fullName>
    </submittedName>
</protein>
<accession>A0A450V811</accession>
<evidence type="ECO:0000313" key="2">
    <source>
        <dbReference type="EMBL" id="VFK00931.1"/>
    </source>
</evidence>
<organism evidence="2">
    <name type="scientific">Candidatus Kentrum sp. LFY</name>
    <dbReference type="NCBI Taxonomy" id="2126342"/>
    <lineage>
        <taxon>Bacteria</taxon>
        <taxon>Pseudomonadati</taxon>
        <taxon>Pseudomonadota</taxon>
        <taxon>Gammaproteobacteria</taxon>
        <taxon>Candidatus Kentrum</taxon>
    </lineage>
</organism>
<name>A0A450V811_9GAMM</name>
<proteinExistence type="predicted"/>
<dbReference type="EMBL" id="CAADFF010000216">
    <property type="protein sequence ID" value="VFK00931.1"/>
    <property type="molecule type" value="Genomic_DNA"/>
</dbReference>
<reference evidence="2" key="1">
    <citation type="submission" date="2019-02" db="EMBL/GenBank/DDBJ databases">
        <authorList>
            <person name="Gruber-Vodicka R. H."/>
            <person name="Seah K. B. B."/>
        </authorList>
    </citation>
    <scope>NUCLEOTIDE SEQUENCE</scope>
    <source>
        <strain evidence="2">BECK_M7</strain>
    </source>
</reference>
<evidence type="ECO:0000256" key="1">
    <source>
        <dbReference type="SAM" id="MobiDB-lite"/>
    </source>
</evidence>
<feature type="region of interest" description="Disordered" evidence="1">
    <location>
        <begin position="19"/>
        <end position="44"/>
    </location>
</feature>
<gene>
    <name evidence="2" type="ORF">BECKLFY1418B_GA0070995_12161</name>
</gene>
<sequence>MPLRGKFLKALVFYPEQITSRPIPPDDERSRVGWGEPTGEPQHGPQRWIVGVRYAYPNLL</sequence>